<dbReference type="STRING" id="1071918.SAMN05421544_10674"/>
<protein>
    <submittedName>
        <fullName evidence="1">Uncharacterized protein</fullName>
    </submittedName>
</protein>
<dbReference type="AlphaFoldDB" id="A0A1G7BS24"/>
<evidence type="ECO:0000313" key="2">
    <source>
        <dbReference type="Proteomes" id="UP000198517"/>
    </source>
</evidence>
<reference evidence="1 2" key="1">
    <citation type="submission" date="2016-10" db="EMBL/GenBank/DDBJ databases">
        <authorList>
            <person name="de Groot N.N."/>
        </authorList>
    </citation>
    <scope>NUCLEOTIDE SEQUENCE [LARGE SCALE GENOMIC DNA]</scope>
    <source>
        <strain evidence="1 2">DSM 24015</strain>
    </source>
</reference>
<name>A0A1G7BS24_9FLAO</name>
<dbReference type="OrthoDB" id="1436888at2"/>
<organism evidence="1 2">
    <name type="scientific">Riemerella columbipharyngis</name>
    <dbReference type="NCBI Taxonomy" id="1071918"/>
    <lineage>
        <taxon>Bacteria</taxon>
        <taxon>Pseudomonadati</taxon>
        <taxon>Bacteroidota</taxon>
        <taxon>Flavobacteriia</taxon>
        <taxon>Flavobacteriales</taxon>
        <taxon>Weeksellaceae</taxon>
        <taxon>Riemerella</taxon>
    </lineage>
</organism>
<proteinExistence type="predicted"/>
<evidence type="ECO:0000313" key="1">
    <source>
        <dbReference type="EMBL" id="SDE29005.1"/>
    </source>
</evidence>
<keyword evidence="2" id="KW-1185">Reference proteome</keyword>
<gene>
    <name evidence="1" type="ORF">SAMN05421544_10674</name>
</gene>
<dbReference type="RefSeq" id="WP_092736349.1">
    <property type="nucleotide sequence ID" value="NZ_FNAS01000006.1"/>
</dbReference>
<dbReference type="Proteomes" id="UP000198517">
    <property type="component" value="Unassembled WGS sequence"/>
</dbReference>
<accession>A0A1G7BS24</accession>
<dbReference type="EMBL" id="FNAS01000006">
    <property type="protein sequence ID" value="SDE29005.1"/>
    <property type="molecule type" value="Genomic_DNA"/>
</dbReference>
<sequence length="126" mass="14843">MKSNDEILNEYGKKLIEFSFDPAIGNLLSLRIKDNPPIIFEDYVNLFKKIDSEDFVILQKYLEESIGGVLFNILRIFEEDERFRLIYEEDGKQVDLVKISEMLKAEPIIENGWIKRFSKYAEEGDK</sequence>